<accession>A0ABQ3VEM7</accession>
<evidence type="ECO:0000313" key="2">
    <source>
        <dbReference type="Proteomes" id="UP000635565"/>
    </source>
</evidence>
<dbReference type="EMBL" id="BNJJ01000006">
    <property type="protein sequence ID" value="GHO84430.1"/>
    <property type="molecule type" value="Genomic_DNA"/>
</dbReference>
<organism evidence="1 2">
    <name type="scientific">Dictyobacter formicarum</name>
    <dbReference type="NCBI Taxonomy" id="2778368"/>
    <lineage>
        <taxon>Bacteria</taxon>
        <taxon>Bacillati</taxon>
        <taxon>Chloroflexota</taxon>
        <taxon>Ktedonobacteria</taxon>
        <taxon>Ktedonobacterales</taxon>
        <taxon>Dictyobacteraceae</taxon>
        <taxon>Dictyobacter</taxon>
    </lineage>
</organism>
<gene>
    <name evidence="1" type="ORF">KSZ_24360</name>
</gene>
<evidence type="ECO:0000313" key="1">
    <source>
        <dbReference type="EMBL" id="GHO84430.1"/>
    </source>
</evidence>
<dbReference type="Proteomes" id="UP000635565">
    <property type="component" value="Unassembled WGS sequence"/>
</dbReference>
<sequence length="44" mass="4788">MDGNDANPAHAASCEKLQEAEIVMNIKTLSDQSGFVIDYGIDYI</sequence>
<keyword evidence="2" id="KW-1185">Reference proteome</keyword>
<protein>
    <submittedName>
        <fullName evidence="1">Uncharacterized protein</fullName>
    </submittedName>
</protein>
<name>A0ABQ3VEM7_9CHLR</name>
<comment type="caution">
    <text evidence="1">The sequence shown here is derived from an EMBL/GenBank/DDBJ whole genome shotgun (WGS) entry which is preliminary data.</text>
</comment>
<proteinExistence type="predicted"/>
<reference evidence="1 2" key="1">
    <citation type="journal article" date="2021" name="Int. J. Syst. Evol. Microbiol.">
        <title>Reticulibacter mediterranei gen. nov., sp. nov., within the new family Reticulibacteraceae fam. nov., and Ktedonospora formicarum gen. nov., sp. nov., Ktedonobacter robiniae sp. nov., Dictyobacter formicarum sp. nov. and Dictyobacter arantiisoli sp. nov., belonging to the class Ktedonobacteria.</title>
        <authorList>
            <person name="Yabe S."/>
            <person name="Zheng Y."/>
            <person name="Wang C.M."/>
            <person name="Sakai Y."/>
            <person name="Abe K."/>
            <person name="Yokota A."/>
            <person name="Donadio S."/>
            <person name="Cavaletti L."/>
            <person name="Monciardini P."/>
        </authorList>
    </citation>
    <scope>NUCLEOTIDE SEQUENCE [LARGE SCALE GENOMIC DNA]</scope>
    <source>
        <strain evidence="1 2">SOSP1-9</strain>
    </source>
</reference>